<dbReference type="Pfam" id="PF00672">
    <property type="entry name" value="HAMP"/>
    <property type="match status" value="1"/>
</dbReference>
<dbReference type="Proteomes" id="UP000050509">
    <property type="component" value="Unassembled WGS sequence"/>
</dbReference>
<dbReference type="SUPFAM" id="SSF158472">
    <property type="entry name" value="HAMP domain-like"/>
    <property type="match status" value="1"/>
</dbReference>
<comment type="caution">
    <text evidence="10">The sequence shown here is derived from an EMBL/GenBank/DDBJ whole genome shotgun (WGS) entry which is preliminary data.</text>
</comment>
<evidence type="ECO:0000259" key="8">
    <source>
        <dbReference type="PROSITE" id="PS50801"/>
    </source>
</evidence>
<dbReference type="AlphaFoldDB" id="A0A0P9EWX6"/>
<dbReference type="Gene3D" id="3.30.750.24">
    <property type="entry name" value="STAS domain"/>
    <property type="match status" value="1"/>
</dbReference>
<dbReference type="GO" id="GO:0005886">
    <property type="term" value="C:plasma membrane"/>
    <property type="evidence" value="ECO:0007669"/>
    <property type="project" value="UniProtKB-SubCell"/>
</dbReference>
<proteinExistence type="predicted"/>
<dbReference type="PROSITE" id="PS50885">
    <property type="entry name" value="HAMP"/>
    <property type="match status" value="1"/>
</dbReference>
<keyword evidence="3" id="KW-0597">Phosphoprotein</keyword>
<dbReference type="SMART" id="SM00304">
    <property type="entry name" value="HAMP"/>
    <property type="match status" value="1"/>
</dbReference>
<evidence type="ECO:0000256" key="2">
    <source>
        <dbReference type="ARBA" id="ARBA00022475"/>
    </source>
</evidence>
<dbReference type="PROSITE" id="PS50801">
    <property type="entry name" value="STAS"/>
    <property type="match status" value="1"/>
</dbReference>
<dbReference type="Gene3D" id="3.30.450.20">
    <property type="entry name" value="PAS domain"/>
    <property type="match status" value="2"/>
</dbReference>
<dbReference type="CDD" id="cd06225">
    <property type="entry name" value="HAMP"/>
    <property type="match status" value="1"/>
</dbReference>
<evidence type="ECO:0000313" key="11">
    <source>
        <dbReference type="Proteomes" id="UP000050509"/>
    </source>
</evidence>
<dbReference type="InterPro" id="IPR003660">
    <property type="entry name" value="HAMP_dom"/>
</dbReference>
<dbReference type="Gene3D" id="1.10.8.500">
    <property type="entry name" value="HAMP domain in histidine kinase"/>
    <property type="match status" value="1"/>
</dbReference>
<dbReference type="InterPro" id="IPR036513">
    <property type="entry name" value="STAS_dom_sf"/>
</dbReference>
<keyword evidence="5 7" id="KW-1133">Transmembrane helix</keyword>
<comment type="subcellular location">
    <subcellularLocation>
        <location evidence="1">Cell membrane</location>
        <topology evidence="1">Multi-pass membrane protein</topology>
    </subcellularLocation>
</comment>
<evidence type="ECO:0000256" key="4">
    <source>
        <dbReference type="ARBA" id="ARBA00022692"/>
    </source>
</evidence>
<feature type="non-terminal residue" evidence="10">
    <location>
        <position position="353"/>
    </location>
</feature>
<dbReference type="CDD" id="cd07041">
    <property type="entry name" value="STAS_RsbR_RsbS_like"/>
    <property type="match status" value="1"/>
</dbReference>
<sequence>MNRYGVQVGASDRSGTYSMAGEEWWQKAWNDGRGGSFIGQPDLPVNQQTPLIDIAEPIYGHGTKEVIGVIRASYRLSALISRLQNIHSAQAGHADLLTNERVLINSNATDPIDPVSIEALKTAQGKTFAIVQVRGHDELVSMAPVTATFPEVAALGWHLVLREDADTALEPVNRALENTLLTVAGLLLLVLVLATAIAEIISAPIKRMASAARQIADGDFQQRLGYASGDEIGRLAMSFDHMARSLELRIAAEQQAQAERLALQEQVIKAQAEHLKELSTPLIPLSARVLLLPLIGGIDAARSELILQGLLNGVAEHRARVVVIDLTGVPVIDLPVAQALLRAAQGTRLMGAA</sequence>
<feature type="domain" description="HAMP" evidence="9">
    <location>
        <begin position="199"/>
        <end position="251"/>
    </location>
</feature>
<feature type="domain" description="STAS" evidence="8">
    <location>
        <begin position="279"/>
        <end position="353"/>
    </location>
</feature>
<dbReference type="InterPro" id="IPR051932">
    <property type="entry name" value="Bact_StressResp_Reg"/>
</dbReference>
<dbReference type="Pfam" id="PF01740">
    <property type="entry name" value="STAS"/>
    <property type="match status" value="1"/>
</dbReference>
<keyword evidence="2" id="KW-1003">Cell membrane</keyword>
<evidence type="ECO:0000313" key="10">
    <source>
        <dbReference type="EMBL" id="KPV48818.1"/>
    </source>
</evidence>
<keyword evidence="6 7" id="KW-0472">Membrane</keyword>
<dbReference type="PANTHER" id="PTHR33745:SF3">
    <property type="entry name" value="RSBT CO-ANTAGONIST PROTEIN RSBRC"/>
    <property type="match status" value="1"/>
</dbReference>
<gene>
    <name evidence="10" type="ORF">SE17_36020</name>
</gene>
<dbReference type="EMBL" id="LJCR01002375">
    <property type="protein sequence ID" value="KPV48818.1"/>
    <property type="molecule type" value="Genomic_DNA"/>
</dbReference>
<name>A0A0P9EWX6_9CHLR</name>
<evidence type="ECO:0000259" key="9">
    <source>
        <dbReference type="PROSITE" id="PS50885"/>
    </source>
</evidence>
<evidence type="ECO:0000256" key="7">
    <source>
        <dbReference type="SAM" id="Phobius"/>
    </source>
</evidence>
<evidence type="ECO:0000256" key="5">
    <source>
        <dbReference type="ARBA" id="ARBA00022989"/>
    </source>
</evidence>
<dbReference type="InterPro" id="IPR002645">
    <property type="entry name" value="STAS_dom"/>
</dbReference>
<keyword evidence="11" id="KW-1185">Reference proteome</keyword>
<evidence type="ECO:0000256" key="1">
    <source>
        <dbReference type="ARBA" id="ARBA00004651"/>
    </source>
</evidence>
<evidence type="ECO:0000256" key="3">
    <source>
        <dbReference type="ARBA" id="ARBA00022553"/>
    </source>
</evidence>
<dbReference type="SUPFAM" id="SSF52091">
    <property type="entry name" value="SpoIIaa-like"/>
    <property type="match status" value="1"/>
</dbReference>
<dbReference type="PANTHER" id="PTHR33745">
    <property type="entry name" value="RSBT ANTAGONIST PROTEIN RSBS-RELATED"/>
    <property type="match status" value="1"/>
</dbReference>
<keyword evidence="4 7" id="KW-0812">Transmembrane</keyword>
<dbReference type="GO" id="GO:0007165">
    <property type="term" value="P:signal transduction"/>
    <property type="evidence" value="ECO:0007669"/>
    <property type="project" value="InterPro"/>
</dbReference>
<reference evidence="10 11" key="1">
    <citation type="submission" date="2015-09" db="EMBL/GenBank/DDBJ databases">
        <title>Draft genome sequence of Kouleothrix aurantiaca JCM 19913.</title>
        <authorList>
            <person name="Hemp J."/>
        </authorList>
    </citation>
    <scope>NUCLEOTIDE SEQUENCE [LARGE SCALE GENOMIC DNA]</scope>
    <source>
        <strain evidence="10 11">COM-B</strain>
    </source>
</reference>
<feature type="transmembrane region" description="Helical" evidence="7">
    <location>
        <begin position="180"/>
        <end position="201"/>
    </location>
</feature>
<organism evidence="10 11">
    <name type="scientific">Kouleothrix aurantiaca</name>
    <dbReference type="NCBI Taxonomy" id="186479"/>
    <lineage>
        <taxon>Bacteria</taxon>
        <taxon>Bacillati</taxon>
        <taxon>Chloroflexota</taxon>
        <taxon>Chloroflexia</taxon>
        <taxon>Chloroflexales</taxon>
        <taxon>Roseiflexineae</taxon>
        <taxon>Roseiflexaceae</taxon>
        <taxon>Kouleothrix</taxon>
    </lineage>
</organism>
<evidence type="ECO:0000256" key="6">
    <source>
        <dbReference type="ARBA" id="ARBA00023136"/>
    </source>
</evidence>
<dbReference type="Pfam" id="PF02743">
    <property type="entry name" value="dCache_1"/>
    <property type="match status" value="1"/>
</dbReference>
<accession>A0A0P9EWX6</accession>
<protein>
    <recommendedName>
        <fullName evidence="12">HAMP domain-containing protein</fullName>
    </recommendedName>
</protein>
<evidence type="ECO:0008006" key="12">
    <source>
        <dbReference type="Google" id="ProtNLM"/>
    </source>
</evidence>
<dbReference type="InterPro" id="IPR033479">
    <property type="entry name" value="dCache_1"/>
</dbReference>